<dbReference type="SUPFAM" id="SSF46894">
    <property type="entry name" value="C-terminal effector domain of the bipartite response regulators"/>
    <property type="match status" value="1"/>
</dbReference>
<evidence type="ECO:0000256" key="5">
    <source>
        <dbReference type="PROSITE-ProRule" id="PRU00169"/>
    </source>
</evidence>
<evidence type="ECO:0000256" key="2">
    <source>
        <dbReference type="ARBA" id="ARBA00023015"/>
    </source>
</evidence>
<feature type="domain" description="Response regulatory" evidence="7">
    <location>
        <begin position="9"/>
        <end position="124"/>
    </location>
</feature>
<keyword evidence="4" id="KW-0804">Transcription</keyword>
<dbReference type="Proteomes" id="UP000435177">
    <property type="component" value="Unassembled WGS sequence"/>
</dbReference>
<feature type="modified residue" description="4-aspartylphosphate" evidence="5">
    <location>
        <position position="60"/>
    </location>
</feature>
<keyword evidence="3" id="KW-0238">DNA-binding</keyword>
<evidence type="ECO:0000256" key="1">
    <source>
        <dbReference type="ARBA" id="ARBA00022553"/>
    </source>
</evidence>
<evidence type="ECO:0000256" key="4">
    <source>
        <dbReference type="ARBA" id="ARBA00023163"/>
    </source>
</evidence>
<evidence type="ECO:0000259" key="7">
    <source>
        <dbReference type="PROSITE" id="PS50110"/>
    </source>
</evidence>
<evidence type="ECO:0000256" key="3">
    <source>
        <dbReference type="ARBA" id="ARBA00023125"/>
    </source>
</evidence>
<dbReference type="Gene3D" id="3.40.50.2300">
    <property type="match status" value="1"/>
</dbReference>
<evidence type="ECO:0000313" key="8">
    <source>
        <dbReference type="EMBL" id="MUG66407.1"/>
    </source>
</evidence>
<accession>A0ABW9T046</accession>
<dbReference type="EMBL" id="WOAA01000007">
    <property type="protein sequence ID" value="MUG66407.1"/>
    <property type="molecule type" value="Genomic_DNA"/>
</dbReference>
<gene>
    <name evidence="8" type="ORF">GNP94_10400</name>
</gene>
<dbReference type="PROSITE" id="PS00622">
    <property type="entry name" value="HTH_LUXR_1"/>
    <property type="match status" value="1"/>
</dbReference>
<dbReference type="SUPFAM" id="SSF52172">
    <property type="entry name" value="CheY-like"/>
    <property type="match status" value="1"/>
</dbReference>
<dbReference type="PANTHER" id="PTHR43214">
    <property type="entry name" value="TWO-COMPONENT RESPONSE REGULATOR"/>
    <property type="match status" value="1"/>
</dbReference>
<dbReference type="PRINTS" id="PR00038">
    <property type="entry name" value="HTHLUXR"/>
</dbReference>
<dbReference type="PROSITE" id="PS50043">
    <property type="entry name" value="HTH_LUXR_2"/>
    <property type="match status" value="1"/>
</dbReference>
<keyword evidence="1 5" id="KW-0597">Phosphoprotein</keyword>
<dbReference type="Pfam" id="PF00072">
    <property type="entry name" value="Response_reg"/>
    <property type="match status" value="1"/>
</dbReference>
<dbReference type="InterPro" id="IPR016032">
    <property type="entry name" value="Sig_transdc_resp-reg_C-effctor"/>
</dbReference>
<dbReference type="CDD" id="cd17535">
    <property type="entry name" value="REC_NarL-like"/>
    <property type="match status" value="1"/>
</dbReference>
<dbReference type="SMART" id="SM00448">
    <property type="entry name" value="REC"/>
    <property type="match status" value="1"/>
</dbReference>
<protein>
    <submittedName>
        <fullName evidence="8">Response regulator</fullName>
    </submittedName>
</protein>
<sequence length="224" mass="25031">MGVDLLKIKVIVADDNSLIREGMKIILSTFEEFEVLATVMDGQEAVKYCEQYTVDVALLDVRMPNMNGLEATKLIRERTSAKCLILTTFDDDTFIEDALKYGASGYLLKNNDPEKIRDAIRTVYNGHHVLQDTVLDKMRSGFSLSPRYEDGAKNAGYSFDTSPFTERELKIMALIAKGLTNREIAEKLFISEGTVANHVTSILGKTGFAHRTQIAIYYLTGEGK</sequence>
<organism evidence="8 9">
    <name type="scientific">Paenibacillus campinasensis</name>
    <dbReference type="NCBI Taxonomy" id="66347"/>
    <lineage>
        <taxon>Bacteria</taxon>
        <taxon>Bacillati</taxon>
        <taxon>Bacillota</taxon>
        <taxon>Bacilli</taxon>
        <taxon>Bacillales</taxon>
        <taxon>Paenibacillaceae</taxon>
        <taxon>Paenibacillus</taxon>
    </lineage>
</organism>
<name>A0ABW9T046_9BACL</name>
<dbReference type="InterPro" id="IPR039420">
    <property type="entry name" value="WalR-like"/>
</dbReference>
<dbReference type="InterPro" id="IPR011006">
    <property type="entry name" value="CheY-like_superfamily"/>
</dbReference>
<dbReference type="PROSITE" id="PS50110">
    <property type="entry name" value="RESPONSE_REGULATORY"/>
    <property type="match status" value="1"/>
</dbReference>
<reference evidence="8 9" key="1">
    <citation type="submission" date="2019-11" db="EMBL/GenBank/DDBJ databases">
        <title>Draft genome sequences of five Paenibacillus species of dairy origin.</title>
        <authorList>
            <person name="Olajide A.M."/>
            <person name="Chen S."/>
            <person name="Lapointe G."/>
        </authorList>
    </citation>
    <scope>NUCLEOTIDE SEQUENCE [LARGE SCALE GENOMIC DNA]</scope>
    <source>
        <strain evidence="8 9">3CS1</strain>
    </source>
</reference>
<comment type="caution">
    <text evidence="8">The sequence shown here is derived from an EMBL/GenBank/DDBJ whole genome shotgun (WGS) entry which is preliminary data.</text>
</comment>
<keyword evidence="9" id="KW-1185">Reference proteome</keyword>
<dbReference type="Pfam" id="PF00196">
    <property type="entry name" value="GerE"/>
    <property type="match status" value="1"/>
</dbReference>
<dbReference type="SMART" id="SM00421">
    <property type="entry name" value="HTH_LUXR"/>
    <property type="match status" value="1"/>
</dbReference>
<keyword evidence="2" id="KW-0805">Transcription regulation</keyword>
<feature type="domain" description="HTH luxR-type" evidence="6">
    <location>
        <begin position="157"/>
        <end position="222"/>
    </location>
</feature>
<proteinExistence type="predicted"/>
<dbReference type="CDD" id="cd06170">
    <property type="entry name" value="LuxR_C_like"/>
    <property type="match status" value="1"/>
</dbReference>
<evidence type="ECO:0000313" key="9">
    <source>
        <dbReference type="Proteomes" id="UP000435177"/>
    </source>
</evidence>
<dbReference type="InterPro" id="IPR000792">
    <property type="entry name" value="Tscrpt_reg_LuxR_C"/>
</dbReference>
<dbReference type="RefSeq" id="WP_095398227.1">
    <property type="nucleotide sequence ID" value="NZ_WOAA01000007.1"/>
</dbReference>
<dbReference type="InterPro" id="IPR058245">
    <property type="entry name" value="NreC/VraR/RcsB-like_REC"/>
</dbReference>
<evidence type="ECO:0000259" key="6">
    <source>
        <dbReference type="PROSITE" id="PS50043"/>
    </source>
</evidence>
<dbReference type="PANTHER" id="PTHR43214:SF40">
    <property type="entry name" value="TRANSCRIPTIONAL REGULATORY PROTEIN LNRK"/>
    <property type="match status" value="1"/>
</dbReference>
<dbReference type="InterPro" id="IPR001789">
    <property type="entry name" value="Sig_transdc_resp-reg_receiver"/>
</dbReference>